<dbReference type="CDD" id="cd02440">
    <property type="entry name" value="AdoMet_MTases"/>
    <property type="match status" value="1"/>
</dbReference>
<dbReference type="InterPro" id="IPR023576">
    <property type="entry name" value="UbiE/COQ5_MeTrFase_CS"/>
</dbReference>
<dbReference type="PANTHER" id="PTHR42912:SF93">
    <property type="entry name" value="N6-ADENOSINE-METHYLTRANSFERASE TMT1A"/>
    <property type="match status" value="1"/>
</dbReference>
<evidence type="ECO:0000313" key="6">
    <source>
        <dbReference type="Proteomes" id="UP000278542"/>
    </source>
</evidence>
<dbReference type="AlphaFoldDB" id="A0A495RHZ2"/>
<dbReference type="Proteomes" id="UP000278542">
    <property type="component" value="Unassembled WGS sequence"/>
</dbReference>
<dbReference type="InterPro" id="IPR013216">
    <property type="entry name" value="Methyltransf_11"/>
</dbReference>
<dbReference type="PANTHER" id="PTHR42912">
    <property type="entry name" value="METHYLTRANSFERASE"/>
    <property type="match status" value="1"/>
</dbReference>
<keyword evidence="3" id="KW-0949">S-adenosyl-L-methionine</keyword>
<comment type="caution">
    <text evidence="5">The sequence shown here is derived from an EMBL/GenBank/DDBJ whole genome shotgun (WGS) entry which is preliminary data.</text>
</comment>
<keyword evidence="1 5" id="KW-0489">Methyltransferase</keyword>
<feature type="domain" description="Methyltransferase type 11" evidence="4">
    <location>
        <begin position="50"/>
        <end position="146"/>
    </location>
</feature>
<dbReference type="InterPro" id="IPR029063">
    <property type="entry name" value="SAM-dependent_MTases_sf"/>
</dbReference>
<dbReference type="Pfam" id="PF08241">
    <property type="entry name" value="Methyltransf_11"/>
    <property type="match status" value="1"/>
</dbReference>
<evidence type="ECO:0000259" key="4">
    <source>
        <dbReference type="Pfam" id="PF08241"/>
    </source>
</evidence>
<name>A0A495RHZ2_9GAMM</name>
<evidence type="ECO:0000256" key="1">
    <source>
        <dbReference type="ARBA" id="ARBA00022603"/>
    </source>
</evidence>
<evidence type="ECO:0000256" key="2">
    <source>
        <dbReference type="ARBA" id="ARBA00022679"/>
    </source>
</evidence>
<keyword evidence="6" id="KW-1185">Reference proteome</keyword>
<dbReference type="GO" id="GO:0032259">
    <property type="term" value="P:methylation"/>
    <property type="evidence" value="ECO:0007669"/>
    <property type="project" value="UniProtKB-KW"/>
</dbReference>
<evidence type="ECO:0000313" key="5">
    <source>
        <dbReference type="EMBL" id="RKS87041.1"/>
    </source>
</evidence>
<proteinExistence type="predicted"/>
<dbReference type="GO" id="GO:0008757">
    <property type="term" value="F:S-adenosylmethionine-dependent methyltransferase activity"/>
    <property type="evidence" value="ECO:0007669"/>
    <property type="project" value="InterPro"/>
</dbReference>
<dbReference type="EMBL" id="RBWY01000001">
    <property type="protein sequence ID" value="RKS87041.1"/>
    <property type="molecule type" value="Genomic_DNA"/>
</dbReference>
<dbReference type="InterPro" id="IPR050508">
    <property type="entry name" value="Methyltransf_Superfamily"/>
</dbReference>
<gene>
    <name evidence="5" type="ORF">DES39_0250</name>
</gene>
<dbReference type="RefSeq" id="WP_121143961.1">
    <property type="nucleotide sequence ID" value="NZ_RBWY01000001.1"/>
</dbReference>
<reference evidence="5 6" key="1">
    <citation type="submission" date="2018-10" db="EMBL/GenBank/DDBJ databases">
        <title>Genomic Encyclopedia of Type Strains, Phase IV (KMG-IV): sequencing the most valuable type-strain genomes for metagenomic binning, comparative biology and taxonomic classification.</title>
        <authorList>
            <person name="Goeker M."/>
        </authorList>
    </citation>
    <scope>NUCLEOTIDE SEQUENCE [LARGE SCALE GENOMIC DNA]</scope>
    <source>
        <strain evidence="5 6">DSM 22228</strain>
    </source>
</reference>
<protein>
    <submittedName>
        <fullName evidence="5">Methyltransferase family protein</fullName>
    </submittedName>
</protein>
<organism evidence="5 6">
    <name type="scientific">Orbus hercynius</name>
    <dbReference type="NCBI Taxonomy" id="593135"/>
    <lineage>
        <taxon>Bacteria</taxon>
        <taxon>Pseudomonadati</taxon>
        <taxon>Pseudomonadota</taxon>
        <taxon>Gammaproteobacteria</taxon>
        <taxon>Orbales</taxon>
        <taxon>Orbaceae</taxon>
        <taxon>Orbus</taxon>
    </lineage>
</organism>
<sequence length="257" mass="28813">MTQSDSHHDRVKLQFGEQANAYLTSSVHAQGDDLKQLAVLLANYPNANLLDLGCGAGHVSFLAAQAVKSVTAYDLSDEMLNVVSKTAKEKALHNLVTTQGIVEKLPFADKSFDIVTSRYSLHHWRDAGVAMREAVRVLKPGGKLFLIDVTSPGHQVLDIWLQTVEALRDTSHVRDYSPGELLTFITEAGLMVDKTYRYRLLLQFESWVKRMRTPTHFIDAIKQYQVSASKEVQQYFELQDDGSFTSDTLLIEATSHE</sequence>
<dbReference type="SUPFAM" id="SSF53335">
    <property type="entry name" value="S-adenosyl-L-methionine-dependent methyltransferases"/>
    <property type="match status" value="1"/>
</dbReference>
<dbReference type="OrthoDB" id="529208at2"/>
<evidence type="ECO:0000256" key="3">
    <source>
        <dbReference type="ARBA" id="ARBA00022691"/>
    </source>
</evidence>
<keyword evidence="2 5" id="KW-0808">Transferase</keyword>
<accession>A0A495RHZ2</accession>
<dbReference type="Gene3D" id="3.40.50.150">
    <property type="entry name" value="Vaccinia Virus protein VP39"/>
    <property type="match status" value="1"/>
</dbReference>
<dbReference type="PROSITE" id="PS01184">
    <property type="entry name" value="UBIE_2"/>
    <property type="match status" value="1"/>
</dbReference>